<dbReference type="EMBL" id="JAAAIM010001458">
    <property type="protein sequence ID" value="KAG0278354.1"/>
    <property type="molecule type" value="Genomic_DNA"/>
</dbReference>
<evidence type="ECO:0000313" key="3">
    <source>
        <dbReference type="Proteomes" id="UP001194696"/>
    </source>
</evidence>
<dbReference type="InterPro" id="IPR029071">
    <property type="entry name" value="Ubiquitin-like_domsf"/>
</dbReference>
<comment type="caution">
    <text evidence="2">The sequence shown here is derived from an EMBL/GenBank/DDBJ whole genome shotgun (WGS) entry which is preliminary data.</text>
</comment>
<dbReference type="SMART" id="SM00213">
    <property type="entry name" value="UBQ"/>
    <property type="match status" value="1"/>
</dbReference>
<dbReference type="Pfam" id="PF00240">
    <property type="entry name" value="ubiquitin"/>
    <property type="match status" value="1"/>
</dbReference>
<sequence>MVATLDIVIAKGGPNDTIKVSYKLDGPIFFLLKRIHDTLGTDDTTIECQDLFLNGMHLNNNFYQTMEYYSILGHTVTYRAIPSPVAGKEEITVYAITYVGKHIKLTCRPGMLVYDVKQLVQDNGGRASGALRFIFANKELENERTLSFYDIQHSSALLMLSKFYGGGTVPGIVFADVSDTSGTRKVHFSKDVPSRSYRQSWHQHQGRLCEKVRNFGGLPNDIHMPELRRVG</sequence>
<reference evidence="2 3" key="1">
    <citation type="journal article" date="2020" name="Fungal Divers.">
        <title>Resolving the Mortierellaceae phylogeny through synthesis of multi-gene phylogenetics and phylogenomics.</title>
        <authorList>
            <person name="Vandepol N."/>
            <person name="Liber J."/>
            <person name="Desiro A."/>
            <person name="Na H."/>
            <person name="Kennedy M."/>
            <person name="Barry K."/>
            <person name="Grigoriev I.V."/>
            <person name="Miller A.N."/>
            <person name="O'Donnell K."/>
            <person name="Stajich J.E."/>
            <person name="Bonito G."/>
        </authorList>
    </citation>
    <scope>NUCLEOTIDE SEQUENCE [LARGE SCALE GENOMIC DNA]</scope>
    <source>
        <strain evidence="2 3">AD045</strain>
    </source>
</reference>
<evidence type="ECO:0000313" key="2">
    <source>
        <dbReference type="EMBL" id="KAG0278354.1"/>
    </source>
</evidence>
<name>A0ABQ7JKS2_9FUNG</name>
<dbReference type="InterPro" id="IPR000626">
    <property type="entry name" value="Ubiquitin-like_dom"/>
</dbReference>
<organism evidence="2 3">
    <name type="scientific">Linnemannia gamsii</name>
    <dbReference type="NCBI Taxonomy" id="64522"/>
    <lineage>
        <taxon>Eukaryota</taxon>
        <taxon>Fungi</taxon>
        <taxon>Fungi incertae sedis</taxon>
        <taxon>Mucoromycota</taxon>
        <taxon>Mortierellomycotina</taxon>
        <taxon>Mortierellomycetes</taxon>
        <taxon>Mortierellales</taxon>
        <taxon>Mortierellaceae</taxon>
        <taxon>Linnemannia</taxon>
    </lineage>
</organism>
<keyword evidence="3" id="KW-1185">Reference proteome</keyword>
<proteinExistence type="predicted"/>
<protein>
    <recommendedName>
        <fullName evidence="1">Ubiquitin-like domain-containing protein</fullName>
    </recommendedName>
</protein>
<evidence type="ECO:0000259" key="1">
    <source>
        <dbReference type="PROSITE" id="PS50053"/>
    </source>
</evidence>
<dbReference type="PROSITE" id="PS50053">
    <property type="entry name" value="UBIQUITIN_2"/>
    <property type="match status" value="1"/>
</dbReference>
<gene>
    <name evidence="2" type="ORF">BGZ96_002410</name>
</gene>
<dbReference type="Proteomes" id="UP001194696">
    <property type="component" value="Unassembled WGS sequence"/>
</dbReference>
<dbReference type="Gene3D" id="3.10.20.90">
    <property type="entry name" value="Phosphatidylinositol 3-kinase Catalytic Subunit, Chain A, domain 1"/>
    <property type="match status" value="1"/>
</dbReference>
<accession>A0ABQ7JKS2</accession>
<feature type="domain" description="Ubiquitin-like" evidence="1">
    <location>
        <begin position="89"/>
        <end position="166"/>
    </location>
</feature>
<dbReference type="SUPFAM" id="SSF54236">
    <property type="entry name" value="Ubiquitin-like"/>
    <property type="match status" value="1"/>
</dbReference>